<accession>A0A936Z307</accession>
<dbReference type="AlphaFoldDB" id="A0A936Z307"/>
<evidence type="ECO:0000313" key="3">
    <source>
        <dbReference type="Proteomes" id="UP000599109"/>
    </source>
</evidence>
<feature type="compositionally biased region" description="Low complexity" evidence="1">
    <location>
        <begin position="110"/>
        <end position="128"/>
    </location>
</feature>
<gene>
    <name evidence="2" type="ORF">JJ685_20010</name>
</gene>
<keyword evidence="3" id="KW-1185">Reference proteome</keyword>
<name>A0A936Z307_9BURK</name>
<feature type="region of interest" description="Disordered" evidence="1">
    <location>
        <begin position="67"/>
        <end position="128"/>
    </location>
</feature>
<dbReference type="InterPro" id="IPR021457">
    <property type="entry name" value="DUF3108"/>
</dbReference>
<feature type="compositionally biased region" description="Pro residues" evidence="1">
    <location>
        <begin position="99"/>
        <end position="109"/>
    </location>
</feature>
<dbReference type="Proteomes" id="UP000599109">
    <property type="component" value="Unassembled WGS sequence"/>
</dbReference>
<comment type="caution">
    <text evidence="2">The sequence shown here is derived from an EMBL/GenBank/DDBJ whole genome shotgun (WGS) entry which is preliminary data.</text>
</comment>
<proteinExistence type="predicted"/>
<dbReference type="Pfam" id="PF11306">
    <property type="entry name" value="DUF3108"/>
    <property type="match status" value="1"/>
</dbReference>
<evidence type="ECO:0000313" key="2">
    <source>
        <dbReference type="EMBL" id="MBL0393432.1"/>
    </source>
</evidence>
<evidence type="ECO:0000256" key="1">
    <source>
        <dbReference type="SAM" id="MobiDB-lite"/>
    </source>
</evidence>
<dbReference type="RefSeq" id="WP_201676095.1">
    <property type="nucleotide sequence ID" value="NZ_JAEQNE010000005.1"/>
</dbReference>
<reference evidence="2 3" key="1">
    <citation type="journal article" date="2017" name="Int. J. Syst. Evol. Microbiol.">
        <title>Ramlibacter monticola sp. nov., isolated from forest soil.</title>
        <authorList>
            <person name="Chaudhary D.K."/>
            <person name="Kim J."/>
        </authorList>
    </citation>
    <scope>NUCLEOTIDE SEQUENCE [LARGE SCALE GENOMIC DNA]</scope>
    <source>
        <strain evidence="2 3">KACC 19175</strain>
    </source>
</reference>
<dbReference type="EMBL" id="JAEQNE010000005">
    <property type="protein sequence ID" value="MBL0393432.1"/>
    <property type="molecule type" value="Genomic_DNA"/>
</dbReference>
<sequence length="372" mass="40091">MVRPPKLKLALLAVLVVLGHFASLEWLARQADALSGLTLMTPPMYTRLLQPAAPSPVVAAAAPVAPAKPPARAAPKPKPPASSAKEVEEKPPEPVAQAEPPPELPPPPEEAVAQAPEPAASEPLAAASAALTAASEPVAAASAPAGAASAPATDTASLDQWPTDTRLTYEVTGEYRDRVHGEAHVQWQREGNRYQVRLDVTIRIVVPITQTLTSQGEVTPAGLLPRAYEELRTGGKRRTTQFGDEVVITEKGTLPRPPGVQDTASQFVELSQRFATGKEVLAVGRTVKFWLARPGGMDEWTYDVAERETLHLPRLGPVETFHLKPRPIANPRGNITAEMWFAPSLQYLPAKIRVIMGTEAWLDLVVDQIEQR</sequence>
<protein>
    <submittedName>
        <fullName evidence="2">DUF3108 domain-containing protein</fullName>
    </submittedName>
</protein>
<organism evidence="2 3">
    <name type="scientific">Ramlibacter monticola</name>
    <dbReference type="NCBI Taxonomy" id="1926872"/>
    <lineage>
        <taxon>Bacteria</taxon>
        <taxon>Pseudomonadati</taxon>
        <taxon>Pseudomonadota</taxon>
        <taxon>Betaproteobacteria</taxon>
        <taxon>Burkholderiales</taxon>
        <taxon>Comamonadaceae</taxon>
        <taxon>Ramlibacter</taxon>
    </lineage>
</organism>